<dbReference type="EC" id="6.1.1.4" evidence="2"/>
<dbReference type="InterPro" id="IPR004493">
    <property type="entry name" value="Leu-tRNA-synth_Ia_arc/euk"/>
</dbReference>
<dbReference type="SUPFAM" id="SSF52374">
    <property type="entry name" value="Nucleotidylyl transferase"/>
    <property type="match status" value="1"/>
</dbReference>
<dbReference type="PANTHER" id="PTHR45794">
    <property type="entry name" value="LEUCYL-TRNA SYNTHETASE"/>
    <property type="match status" value="1"/>
</dbReference>
<evidence type="ECO:0000256" key="4">
    <source>
        <dbReference type="ARBA" id="ARBA00022741"/>
    </source>
</evidence>
<evidence type="ECO:0000313" key="13">
    <source>
        <dbReference type="EMBL" id="TNV85439.1"/>
    </source>
</evidence>
<dbReference type="PANTHER" id="PTHR45794:SF1">
    <property type="entry name" value="LEUCINE--TRNA LIGASE, CYTOPLASMIC"/>
    <property type="match status" value="1"/>
</dbReference>
<keyword evidence="7 9" id="KW-0030">Aminoacyl-tRNA synthetase</keyword>
<dbReference type="Gene3D" id="3.40.50.620">
    <property type="entry name" value="HUPs"/>
    <property type="match status" value="1"/>
</dbReference>
<accession>A0A8J8P3M9</accession>
<evidence type="ECO:0000256" key="9">
    <source>
        <dbReference type="RuleBase" id="RU363035"/>
    </source>
</evidence>
<reference evidence="13" key="1">
    <citation type="submission" date="2019-06" db="EMBL/GenBank/DDBJ databases">
        <authorList>
            <person name="Zheng W."/>
        </authorList>
    </citation>
    <scope>NUCLEOTIDE SEQUENCE</scope>
    <source>
        <strain evidence="13">QDHG01</strain>
    </source>
</reference>
<evidence type="ECO:0000259" key="11">
    <source>
        <dbReference type="Pfam" id="PF00133"/>
    </source>
</evidence>
<dbReference type="GO" id="GO:0004823">
    <property type="term" value="F:leucine-tRNA ligase activity"/>
    <property type="evidence" value="ECO:0007669"/>
    <property type="project" value="UniProtKB-EC"/>
</dbReference>
<dbReference type="OrthoDB" id="10249672at2759"/>
<dbReference type="SUPFAM" id="SSF47323">
    <property type="entry name" value="Anticodon-binding domain of a subclass of class I aminoacyl-tRNA synthetases"/>
    <property type="match status" value="1"/>
</dbReference>
<keyword evidence="5 9" id="KW-0067">ATP-binding</keyword>
<evidence type="ECO:0000256" key="8">
    <source>
        <dbReference type="ARBA" id="ARBA00030520"/>
    </source>
</evidence>
<name>A0A8J8P3M9_HALGN</name>
<evidence type="ECO:0000256" key="3">
    <source>
        <dbReference type="ARBA" id="ARBA00022598"/>
    </source>
</evidence>
<keyword evidence="3 9" id="KW-0436">Ligase</keyword>
<dbReference type="Gene3D" id="1.10.730.10">
    <property type="entry name" value="Isoleucyl-tRNA Synthetase, Domain 1"/>
    <property type="match status" value="1"/>
</dbReference>
<dbReference type="InterPro" id="IPR002300">
    <property type="entry name" value="aa-tRNA-synth_Ia"/>
</dbReference>
<evidence type="ECO:0000256" key="1">
    <source>
        <dbReference type="ARBA" id="ARBA00005594"/>
    </source>
</evidence>
<comment type="caution">
    <text evidence="13">The sequence shown here is derived from an EMBL/GenBank/DDBJ whole genome shotgun (WGS) entry which is preliminary data.</text>
</comment>
<dbReference type="InterPro" id="IPR009080">
    <property type="entry name" value="tRNAsynth_Ia_anticodon-bd"/>
</dbReference>
<gene>
    <name evidence="13" type="ORF">FGO68_gene1090</name>
</gene>
<sequence>MESSQQLPGAGAAGAPVPKPATQAAPVVGTEEKQQSRKRYDHLREIEKKVQEVQRATNEGRGEALPGYETMTFEEKNKGKFMTTFPYPYMNGYLHLGHAYSMSKCEFQVRFQRQLGKNALFPFAFHCTGMPIHAAARRLKREIEQGKTQRAEGAGPTQYEILAQTGISDTEIPKFQDPKYWLEFFPPQGMKDLKDFGVYVDWRRSFITTEVNPFYDSFIRWQFNTLKKAEKVKFGKRYTIYSEADGQPCADHDRSKGEGVGPQEYTLIKLQCLDLPESVKAQFEGKKVSLVAATLRPETMYGQTNCYVLAEGEYGIFEMKGDEYFICSHRSARNLAFQEMTKDFGKYPCLGNVKGQELVGLRLKAPLSKYEFVYALPMQTISMGKGTGIVTSVPSDSPDDWAALRDLQTKKGLREKYNVLEEWCVPFEPTPIINIPEFGNLTAVKLVEDLKIQSQKDKDKLAEAKDKAYTKGFYEGVMLVGLGEGLKVQDAKPIIKKHLMETGQAAPYYEPEGEVVSRTGDDCIVALCDQWFLNYGEESWRDFVKGHVKSQDFNGFNPKTQTEFEETLDWLNQWACSRTAGLGTKLPWDTQFLIESLSDSTIYMAYYTVAHLLQGGGDNLNGQQGNPIGVKAEDFTDAEWEYVFKRGPYPAGSPISEETLAKLRYEFEYWYPMDLRCSGKDLIRNHLTMSLYNHAAVWDNDTKYMPRGFFCNGYVLVNGEKMSKSKGNFITMRDCIDKYGVDATRVALADAGDTLDDANFDELVANSAILRLYVFERWIFEELRKNCSGELDFAAQPPKDLWDEMFENELNYAIDQTTKAYNEIKYKQALKHGFFEPQTIKEDYLIGKGSKPVNPFLLIKFIEAQLILLNPIVPHFAEYCWATHVLPILQKAKNLTKAPAAKLIDQGWPQAEVPFNPLKRRMYEYIKSVKSNVRLAQEKAKGGGKKPAKGKGAAVAEKVVENCAIFVAPEYPDWQKAVLEILAGMEWDAENKVSGNAYVNLIKEKIPGPKAGFAMKFAAFAVKEAQTVGKDAALELSTPFNEIELLESTKEFVFENMPGLKGTRILSAQQEDDGIEGSKASKEAALPSKPAIFFY</sequence>
<dbReference type="InterPro" id="IPR001412">
    <property type="entry name" value="aa-tRNA-synth_I_CS"/>
</dbReference>
<dbReference type="GO" id="GO:0002161">
    <property type="term" value="F:aminoacyl-tRNA deacylase activity"/>
    <property type="evidence" value="ECO:0007669"/>
    <property type="project" value="InterPro"/>
</dbReference>
<dbReference type="PROSITE" id="PS00178">
    <property type="entry name" value="AA_TRNA_LIGASE_I"/>
    <property type="match status" value="1"/>
</dbReference>
<feature type="domain" description="Aminoacyl-tRNA synthetase class Ia" evidence="11">
    <location>
        <begin position="68"/>
        <end position="760"/>
    </location>
</feature>
<dbReference type="FunFam" id="3.90.740.10:FF:000001">
    <property type="entry name" value="Leucine--tRNA ligase, cytoplasmic"/>
    <property type="match status" value="1"/>
</dbReference>
<dbReference type="EMBL" id="RRYP01001837">
    <property type="protein sequence ID" value="TNV85439.1"/>
    <property type="molecule type" value="Genomic_DNA"/>
</dbReference>
<evidence type="ECO:0000256" key="6">
    <source>
        <dbReference type="ARBA" id="ARBA00022917"/>
    </source>
</evidence>
<keyword evidence="14" id="KW-1185">Reference proteome</keyword>
<evidence type="ECO:0000256" key="2">
    <source>
        <dbReference type="ARBA" id="ARBA00013164"/>
    </source>
</evidence>
<dbReference type="SUPFAM" id="SSF50677">
    <property type="entry name" value="ValRS/IleRS/LeuRS editing domain"/>
    <property type="match status" value="1"/>
</dbReference>
<protein>
    <recommendedName>
        <fullName evidence="2">leucine--tRNA ligase</fullName>
        <ecNumber evidence="2">6.1.1.4</ecNumber>
    </recommendedName>
    <alternativeName>
        <fullName evidence="8">Leucyl-tRNA synthetase</fullName>
    </alternativeName>
</protein>
<evidence type="ECO:0000256" key="10">
    <source>
        <dbReference type="SAM" id="MobiDB-lite"/>
    </source>
</evidence>
<dbReference type="GO" id="GO:0005524">
    <property type="term" value="F:ATP binding"/>
    <property type="evidence" value="ECO:0007669"/>
    <property type="project" value="UniProtKB-KW"/>
</dbReference>
<dbReference type="GO" id="GO:0006429">
    <property type="term" value="P:leucyl-tRNA aminoacylation"/>
    <property type="evidence" value="ECO:0007669"/>
    <property type="project" value="InterPro"/>
</dbReference>
<keyword evidence="6 9" id="KW-0648">Protein biosynthesis</keyword>
<evidence type="ECO:0000256" key="7">
    <source>
        <dbReference type="ARBA" id="ARBA00023146"/>
    </source>
</evidence>
<proteinExistence type="inferred from homology"/>
<dbReference type="NCBIfam" id="NF008957">
    <property type="entry name" value="PRK12300.1"/>
    <property type="match status" value="1"/>
</dbReference>
<dbReference type="Pfam" id="PF08264">
    <property type="entry name" value="Anticodon_1"/>
    <property type="match status" value="1"/>
</dbReference>
<dbReference type="InterPro" id="IPR013155">
    <property type="entry name" value="M/V/L/I-tRNA-synth_anticd-bd"/>
</dbReference>
<feature type="domain" description="Methionyl/Valyl/Leucyl/Isoleucyl-tRNA synthetase anticodon-binding" evidence="12">
    <location>
        <begin position="804"/>
        <end position="941"/>
    </location>
</feature>
<organism evidence="13 14">
    <name type="scientific">Halteria grandinella</name>
    <dbReference type="NCBI Taxonomy" id="5974"/>
    <lineage>
        <taxon>Eukaryota</taxon>
        <taxon>Sar</taxon>
        <taxon>Alveolata</taxon>
        <taxon>Ciliophora</taxon>
        <taxon>Intramacronucleata</taxon>
        <taxon>Spirotrichea</taxon>
        <taxon>Stichotrichia</taxon>
        <taxon>Sporadotrichida</taxon>
        <taxon>Halteriidae</taxon>
        <taxon>Halteria</taxon>
    </lineage>
</organism>
<dbReference type="NCBIfam" id="TIGR00395">
    <property type="entry name" value="leuS_arch"/>
    <property type="match status" value="1"/>
</dbReference>
<dbReference type="Gene3D" id="3.90.740.10">
    <property type="entry name" value="Valyl/Leucyl/Isoleucyl-tRNA synthetase, editing domain"/>
    <property type="match status" value="1"/>
</dbReference>
<dbReference type="InterPro" id="IPR014729">
    <property type="entry name" value="Rossmann-like_a/b/a_fold"/>
</dbReference>
<keyword evidence="4 9" id="KW-0547">Nucleotide-binding</keyword>
<dbReference type="Proteomes" id="UP000785679">
    <property type="component" value="Unassembled WGS sequence"/>
</dbReference>
<evidence type="ECO:0000256" key="5">
    <source>
        <dbReference type="ARBA" id="ARBA00022840"/>
    </source>
</evidence>
<feature type="region of interest" description="Disordered" evidence="10">
    <location>
        <begin position="1"/>
        <end position="41"/>
    </location>
</feature>
<dbReference type="AlphaFoldDB" id="A0A8J8P3M9"/>
<evidence type="ECO:0000259" key="12">
    <source>
        <dbReference type="Pfam" id="PF08264"/>
    </source>
</evidence>
<dbReference type="InterPro" id="IPR009008">
    <property type="entry name" value="Val/Leu/Ile-tRNA-synth_edit"/>
</dbReference>
<dbReference type="Pfam" id="PF00133">
    <property type="entry name" value="tRNA-synt_1"/>
    <property type="match status" value="1"/>
</dbReference>
<comment type="similarity">
    <text evidence="1 9">Belongs to the class-I aminoacyl-tRNA synthetase family.</text>
</comment>
<evidence type="ECO:0000313" key="14">
    <source>
        <dbReference type="Proteomes" id="UP000785679"/>
    </source>
</evidence>